<dbReference type="InterPro" id="IPR018264">
    <property type="entry name" value="Ribosomal_bL33_CS"/>
</dbReference>
<dbReference type="InterPro" id="IPR038584">
    <property type="entry name" value="Ribosomal_bL33_sf"/>
</dbReference>
<organism evidence="6">
    <name type="scientific">Thermomicrobium roseum</name>
    <dbReference type="NCBI Taxonomy" id="500"/>
    <lineage>
        <taxon>Bacteria</taxon>
        <taxon>Pseudomonadati</taxon>
        <taxon>Thermomicrobiota</taxon>
        <taxon>Thermomicrobia</taxon>
        <taxon>Thermomicrobiales</taxon>
        <taxon>Thermomicrobiaceae</taxon>
        <taxon>Thermomicrobium</taxon>
    </lineage>
</organism>
<evidence type="ECO:0000313" key="6">
    <source>
        <dbReference type="EMBL" id="HEF64927.1"/>
    </source>
</evidence>
<evidence type="ECO:0000256" key="5">
    <source>
        <dbReference type="HAMAP-Rule" id="MF_00294"/>
    </source>
</evidence>
<dbReference type="EMBL" id="DSJL01000009">
    <property type="protein sequence ID" value="HEF64927.1"/>
    <property type="molecule type" value="Genomic_DNA"/>
</dbReference>
<dbReference type="AlphaFoldDB" id="A0A7C2BE17"/>
<evidence type="ECO:0000256" key="4">
    <source>
        <dbReference type="ARBA" id="ARBA00035176"/>
    </source>
</evidence>
<keyword evidence="3 5" id="KW-0687">Ribonucleoprotein</keyword>
<dbReference type="InterPro" id="IPR011332">
    <property type="entry name" value="Ribosomal_zn-bd"/>
</dbReference>
<dbReference type="NCBIfam" id="NF001764">
    <property type="entry name" value="PRK00504.1"/>
    <property type="match status" value="1"/>
</dbReference>
<dbReference type="Gene3D" id="2.20.28.120">
    <property type="entry name" value="Ribosomal protein L33"/>
    <property type="match status" value="1"/>
</dbReference>
<sequence>MAKKAKADRIIITLECTVCRERNYVTQKNRRNDPGRLELRKYCPRCRRHQVHRETR</sequence>
<dbReference type="GO" id="GO:0005840">
    <property type="term" value="C:ribosome"/>
    <property type="evidence" value="ECO:0007669"/>
    <property type="project" value="UniProtKB-KW"/>
</dbReference>
<proteinExistence type="inferred from homology"/>
<gene>
    <name evidence="5 6" type="primary">rpmG</name>
    <name evidence="6" type="ORF">ENP47_04945</name>
</gene>
<comment type="caution">
    <text evidence="6">The sequence shown here is derived from an EMBL/GenBank/DDBJ whole genome shotgun (WGS) entry which is preliminary data.</text>
</comment>
<evidence type="ECO:0000256" key="3">
    <source>
        <dbReference type="ARBA" id="ARBA00023274"/>
    </source>
</evidence>
<dbReference type="PROSITE" id="PS00582">
    <property type="entry name" value="RIBOSOMAL_L33"/>
    <property type="match status" value="1"/>
</dbReference>
<dbReference type="PANTHER" id="PTHR43168:SF2">
    <property type="entry name" value="LARGE RIBOSOMAL SUBUNIT PROTEIN BL33C"/>
    <property type="match status" value="1"/>
</dbReference>
<dbReference type="GO" id="GO:0005737">
    <property type="term" value="C:cytoplasm"/>
    <property type="evidence" value="ECO:0007669"/>
    <property type="project" value="UniProtKB-ARBA"/>
</dbReference>
<evidence type="ECO:0000256" key="2">
    <source>
        <dbReference type="ARBA" id="ARBA00022980"/>
    </source>
</evidence>
<reference evidence="6" key="1">
    <citation type="journal article" date="2020" name="mSystems">
        <title>Genome- and Community-Level Interaction Insights into Carbon Utilization and Element Cycling Functions of Hydrothermarchaeota in Hydrothermal Sediment.</title>
        <authorList>
            <person name="Zhou Z."/>
            <person name="Liu Y."/>
            <person name="Xu W."/>
            <person name="Pan J."/>
            <person name="Luo Z.H."/>
            <person name="Li M."/>
        </authorList>
    </citation>
    <scope>NUCLEOTIDE SEQUENCE [LARGE SCALE GENOMIC DNA]</scope>
    <source>
        <strain evidence="6">SpSt-222</strain>
    </source>
</reference>
<protein>
    <recommendedName>
        <fullName evidence="4 5">Large ribosomal subunit protein bL33</fullName>
    </recommendedName>
</protein>
<comment type="similarity">
    <text evidence="1 5">Belongs to the bacterial ribosomal protein bL33 family.</text>
</comment>
<dbReference type="NCBIfam" id="NF001860">
    <property type="entry name" value="PRK00595.1"/>
    <property type="match status" value="1"/>
</dbReference>
<dbReference type="SUPFAM" id="SSF57829">
    <property type="entry name" value="Zn-binding ribosomal proteins"/>
    <property type="match status" value="1"/>
</dbReference>
<dbReference type="InterPro" id="IPR001705">
    <property type="entry name" value="Ribosomal_bL33"/>
</dbReference>
<dbReference type="GO" id="GO:0003735">
    <property type="term" value="F:structural constituent of ribosome"/>
    <property type="evidence" value="ECO:0007669"/>
    <property type="project" value="InterPro"/>
</dbReference>
<dbReference type="NCBIfam" id="TIGR01023">
    <property type="entry name" value="rpmG_bact"/>
    <property type="match status" value="1"/>
</dbReference>
<dbReference type="Pfam" id="PF00471">
    <property type="entry name" value="Ribosomal_L33"/>
    <property type="match status" value="1"/>
</dbReference>
<name>A0A7C2BE17_THERO</name>
<dbReference type="HAMAP" id="MF_00294">
    <property type="entry name" value="Ribosomal_bL33"/>
    <property type="match status" value="1"/>
</dbReference>
<dbReference type="PANTHER" id="PTHR43168">
    <property type="entry name" value="50S RIBOSOMAL PROTEIN L33, CHLOROPLASTIC"/>
    <property type="match status" value="1"/>
</dbReference>
<dbReference type="GO" id="GO:0006412">
    <property type="term" value="P:translation"/>
    <property type="evidence" value="ECO:0007669"/>
    <property type="project" value="UniProtKB-UniRule"/>
</dbReference>
<evidence type="ECO:0000256" key="1">
    <source>
        <dbReference type="ARBA" id="ARBA00007596"/>
    </source>
</evidence>
<dbReference type="GO" id="GO:1990904">
    <property type="term" value="C:ribonucleoprotein complex"/>
    <property type="evidence" value="ECO:0007669"/>
    <property type="project" value="UniProtKB-KW"/>
</dbReference>
<keyword evidence="2 5" id="KW-0689">Ribosomal protein</keyword>
<accession>A0A7C2BE17</accession>